<sequence length="119" mass="13469">MSTFTFSFFSFFASFTSSASSCTTGDPTNTTMRILWFLPWRCFSTRCAIRRPVIRLMFPSGLTRCSFDRIRPTSLVSVASTSVVLESVIKPTLFSGFERTFDRHTKLTPSFCAFSRVGK</sequence>
<keyword evidence="1" id="KW-0732">Signal</keyword>
<dbReference type="EMBL" id="GGFM01010144">
    <property type="protein sequence ID" value="MBW30895.1"/>
    <property type="molecule type" value="Transcribed_RNA"/>
</dbReference>
<evidence type="ECO:0000256" key="1">
    <source>
        <dbReference type="SAM" id="SignalP"/>
    </source>
</evidence>
<name>A0A2M3ZQX4_9DIPT</name>
<proteinExistence type="predicted"/>
<reference evidence="2" key="1">
    <citation type="submission" date="2018-01" db="EMBL/GenBank/DDBJ databases">
        <title>An insight into the sialome of Amazonian anophelines.</title>
        <authorList>
            <person name="Ribeiro J.M."/>
            <person name="Scarpassa V."/>
            <person name="Calvo E."/>
        </authorList>
    </citation>
    <scope>NUCLEOTIDE SEQUENCE</scope>
    <source>
        <tissue evidence="2">Salivary glands</tissue>
    </source>
</reference>
<feature type="chain" id="PRO_5014727409" evidence="1">
    <location>
        <begin position="22"/>
        <end position="119"/>
    </location>
</feature>
<organism evidence="2">
    <name type="scientific">Anopheles braziliensis</name>
    <dbReference type="NCBI Taxonomy" id="58242"/>
    <lineage>
        <taxon>Eukaryota</taxon>
        <taxon>Metazoa</taxon>
        <taxon>Ecdysozoa</taxon>
        <taxon>Arthropoda</taxon>
        <taxon>Hexapoda</taxon>
        <taxon>Insecta</taxon>
        <taxon>Pterygota</taxon>
        <taxon>Neoptera</taxon>
        <taxon>Endopterygota</taxon>
        <taxon>Diptera</taxon>
        <taxon>Nematocera</taxon>
        <taxon>Culicoidea</taxon>
        <taxon>Culicidae</taxon>
        <taxon>Anophelinae</taxon>
        <taxon>Anopheles</taxon>
    </lineage>
</organism>
<evidence type="ECO:0000313" key="2">
    <source>
        <dbReference type="EMBL" id="MBW30895.1"/>
    </source>
</evidence>
<feature type="signal peptide" evidence="1">
    <location>
        <begin position="1"/>
        <end position="21"/>
    </location>
</feature>
<accession>A0A2M3ZQX4</accession>
<dbReference type="AlphaFoldDB" id="A0A2M3ZQX4"/>
<protein>
    <submittedName>
        <fullName evidence="2">Putative secreted peptide</fullName>
    </submittedName>
</protein>